<keyword evidence="3" id="KW-0812">Transmembrane</keyword>
<dbReference type="Pfam" id="PF05564">
    <property type="entry name" value="Auxin_repressed"/>
    <property type="match status" value="1"/>
</dbReference>
<reference evidence="4 5" key="1">
    <citation type="submission" date="2017-09" db="EMBL/GenBank/DDBJ databases">
        <title>WGS assembly of Aquilegia coerulea Goldsmith.</title>
        <authorList>
            <person name="Hodges S."/>
            <person name="Kramer E."/>
            <person name="Nordborg M."/>
            <person name="Tomkins J."/>
            <person name="Borevitz J."/>
            <person name="Derieg N."/>
            <person name="Yan J."/>
            <person name="Mihaltcheva S."/>
            <person name="Hayes R.D."/>
            <person name="Rokhsar D."/>
        </authorList>
    </citation>
    <scope>NUCLEOTIDE SEQUENCE [LARGE SCALE GENOMIC DNA]</scope>
    <source>
        <strain evidence="5">cv. Goldsmith</strain>
    </source>
</reference>
<keyword evidence="3" id="KW-1133">Transmembrane helix</keyword>
<dbReference type="Proteomes" id="UP000230069">
    <property type="component" value="Unassembled WGS sequence"/>
</dbReference>
<dbReference type="PANTHER" id="PTHR33565:SF20">
    <property type="entry name" value="DORMANCY-ASSOCIATED PROTEIN HOMOLOG 4"/>
    <property type="match status" value="1"/>
</dbReference>
<feature type="region of interest" description="Disordered" evidence="2">
    <location>
        <begin position="69"/>
        <end position="106"/>
    </location>
</feature>
<dbReference type="OrthoDB" id="2012405at2759"/>
<accession>A0A2G5C8I6</accession>
<organism evidence="4 5">
    <name type="scientific">Aquilegia coerulea</name>
    <name type="common">Rocky mountain columbine</name>
    <dbReference type="NCBI Taxonomy" id="218851"/>
    <lineage>
        <taxon>Eukaryota</taxon>
        <taxon>Viridiplantae</taxon>
        <taxon>Streptophyta</taxon>
        <taxon>Embryophyta</taxon>
        <taxon>Tracheophyta</taxon>
        <taxon>Spermatophyta</taxon>
        <taxon>Magnoliopsida</taxon>
        <taxon>Ranunculales</taxon>
        <taxon>Ranunculaceae</taxon>
        <taxon>Thalictroideae</taxon>
        <taxon>Aquilegia</taxon>
    </lineage>
</organism>
<name>A0A2G5C8I6_AQUCA</name>
<evidence type="ECO:0000256" key="3">
    <source>
        <dbReference type="SAM" id="Phobius"/>
    </source>
</evidence>
<feature type="transmembrane region" description="Helical" evidence="3">
    <location>
        <begin position="123"/>
        <end position="143"/>
    </location>
</feature>
<evidence type="ECO:0000313" key="4">
    <source>
        <dbReference type="EMBL" id="PIA27575.1"/>
    </source>
</evidence>
<feature type="compositionally biased region" description="Basic and acidic residues" evidence="2">
    <location>
        <begin position="96"/>
        <end position="106"/>
    </location>
</feature>
<dbReference type="STRING" id="218851.A0A2G5C8I6"/>
<evidence type="ECO:0000313" key="5">
    <source>
        <dbReference type="Proteomes" id="UP000230069"/>
    </source>
</evidence>
<gene>
    <name evidence="4" type="ORF">AQUCO_07600028v1</name>
</gene>
<feature type="compositionally biased region" description="Basic and acidic residues" evidence="2">
    <location>
        <begin position="16"/>
        <end position="25"/>
    </location>
</feature>
<protein>
    <submittedName>
        <fullName evidence="4">Uncharacterized protein</fullName>
    </submittedName>
</protein>
<sequence>MGLLDNLWDDTIAGPRPDKGLGKLRKYDSLPTNNNGIIPLSVSVSEEVDVPISRSITIVKPNSNFRNFSADSGSGSVPSSPAGSSTPGSPFSPRTPRSDMKRLSRRKTISEAFERAEPRSPTVYDWLVFHLLHFFSIMFSYFFS</sequence>
<feature type="region of interest" description="Disordered" evidence="2">
    <location>
        <begin position="1"/>
        <end position="25"/>
    </location>
</feature>
<dbReference type="InterPro" id="IPR008406">
    <property type="entry name" value="DRM/ARP"/>
</dbReference>
<feature type="compositionally biased region" description="Low complexity" evidence="2">
    <location>
        <begin position="69"/>
        <end position="95"/>
    </location>
</feature>
<keyword evidence="3" id="KW-0472">Membrane</keyword>
<dbReference type="EMBL" id="KZ305093">
    <property type="protein sequence ID" value="PIA27575.1"/>
    <property type="molecule type" value="Genomic_DNA"/>
</dbReference>
<evidence type="ECO:0000256" key="2">
    <source>
        <dbReference type="SAM" id="MobiDB-lite"/>
    </source>
</evidence>
<evidence type="ECO:0000256" key="1">
    <source>
        <dbReference type="ARBA" id="ARBA00010502"/>
    </source>
</evidence>
<comment type="similarity">
    <text evidence="1">Belongs to the DRM1/ARP family.</text>
</comment>
<keyword evidence="5" id="KW-1185">Reference proteome</keyword>
<dbReference type="PANTHER" id="PTHR33565">
    <property type="entry name" value="DORMANCY-ASSOCIATED PROTEIN 1"/>
    <property type="match status" value="1"/>
</dbReference>
<dbReference type="InParanoid" id="A0A2G5C8I6"/>
<dbReference type="AlphaFoldDB" id="A0A2G5C8I6"/>
<proteinExistence type="inferred from homology"/>